<gene>
    <name evidence="1" type="ORF">J2S41_004416</name>
</gene>
<accession>A0AAE3YSI8</accession>
<organism evidence="1 2">
    <name type="scientific">Catenuloplanes atrovinosus</name>
    <dbReference type="NCBI Taxonomy" id="137266"/>
    <lineage>
        <taxon>Bacteria</taxon>
        <taxon>Bacillati</taxon>
        <taxon>Actinomycetota</taxon>
        <taxon>Actinomycetes</taxon>
        <taxon>Micromonosporales</taxon>
        <taxon>Micromonosporaceae</taxon>
        <taxon>Catenuloplanes</taxon>
    </lineage>
</organism>
<sequence>MLDDEQKIIAECVAARREGRPIRDAAARMIASQYHTGQSSPGYAFASTGAITGVGADLHEDLFRGVVIEGYWHSLIPACFADYIDNRRAVGHTGPQPGWSNLWL</sequence>
<keyword evidence="2" id="KW-1185">Reference proteome</keyword>
<name>A0AAE3YSI8_9ACTN</name>
<dbReference type="RefSeq" id="WP_310370046.1">
    <property type="nucleotide sequence ID" value="NZ_JAVDYB010000001.1"/>
</dbReference>
<dbReference type="AlphaFoldDB" id="A0AAE3YSI8"/>
<protein>
    <submittedName>
        <fullName evidence="1">Uncharacterized protein</fullName>
    </submittedName>
</protein>
<dbReference type="Proteomes" id="UP001183643">
    <property type="component" value="Unassembled WGS sequence"/>
</dbReference>
<comment type="caution">
    <text evidence="1">The sequence shown here is derived from an EMBL/GenBank/DDBJ whole genome shotgun (WGS) entry which is preliminary data.</text>
</comment>
<evidence type="ECO:0000313" key="1">
    <source>
        <dbReference type="EMBL" id="MDR7277638.1"/>
    </source>
</evidence>
<dbReference type="EMBL" id="JAVDYB010000001">
    <property type="protein sequence ID" value="MDR7277638.1"/>
    <property type="molecule type" value="Genomic_DNA"/>
</dbReference>
<evidence type="ECO:0000313" key="2">
    <source>
        <dbReference type="Proteomes" id="UP001183643"/>
    </source>
</evidence>
<proteinExistence type="predicted"/>
<reference evidence="1" key="1">
    <citation type="submission" date="2023-07" db="EMBL/GenBank/DDBJ databases">
        <title>Sequencing the genomes of 1000 actinobacteria strains.</title>
        <authorList>
            <person name="Klenk H.-P."/>
        </authorList>
    </citation>
    <scope>NUCLEOTIDE SEQUENCE</scope>
    <source>
        <strain evidence="1">DSM 44707</strain>
    </source>
</reference>